<accession>A0AAV4W5R4</accession>
<reference evidence="1 2" key="1">
    <citation type="submission" date="2021-06" db="EMBL/GenBank/DDBJ databases">
        <title>Caerostris extrusa draft genome.</title>
        <authorList>
            <person name="Kono N."/>
            <person name="Arakawa K."/>
        </authorList>
    </citation>
    <scope>NUCLEOTIDE SEQUENCE [LARGE SCALE GENOMIC DNA]</scope>
</reference>
<evidence type="ECO:0000313" key="1">
    <source>
        <dbReference type="EMBL" id="GIY77593.1"/>
    </source>
</evidence>
<organism evidence="1 2">
    <name type="scientific">Caerostris extrusa</name>
    <name type="common">Bark spider</name>
    <name type="synonym">Caerostris bankana</name>
    <dbReference type="NCBI Taxonomy" id="172846"/>
    <lineage>
        <taxon>Eukaryota</taxon>
        <taxon>Metazoa</taxon>
        <taxon>Ecdysozoa</taxon>
        <taxon>Arthropoda</taxon>
        <taxon>Chelicerata</taxon>
        <taxon>Arachnida</taxon>
        <taxon>Araneae</taxon>
        <taxon>Araneomorphae</taxon>
        <taxon>Entelegynae</taxon>
        <taxon>Araneoidea</taxon>
        <taxon>Araneidae</taxon>
        <taxon>Caerostris</taxon>
    </lineage>
</organism>
<gene>
    <name evidence="1" type="ORF">CEXT_392641</name>
</gene>
<dbReference type="AlphaFoldDB" id="A0AAV4W5R4"/>
<comment type="caution">
    <text evidence="1">The sequence shown here is derived from an EMBL/GenBank/DDBJ whole genome shotgun (WGS) entry which is preliminary data.</text>
</comment>
<proteinExistence type="predicted"/>
<evidence type="ECO:0000313" key="2">
    <source>
        <dbReference type="Proteomes" id="UP001054945"/>
    </source>
</evidence>
<keyword evidence="2" id="KW-1185">Reference proteome</keyword>
<name>A0AAV4W5R4_CAEEX</name>
<protein>
    <submittedName>
        <fullName evidence="1">Uncharacterized protein</fullName>
    </submittedName>
</protein>
<dbReference type="Proteomes" id="UP001054945">
    <property type="component" value="Unassembled WGS sequence"/>
</dbReference>
<sequence length="82" mass="9364">MSFSNSNLPPFVLIAKFAIPTISSHFSRRRSSWVLIRDPVPSDNRKINKRGLIHLRAPEPLRIISSYVVAISTEYLLGELSW</sequence>
<dbReference type="EMBL" id="BPLR01015649">
    <property type="protein sequence ID" value="GIY77593.1"/>
    <property type="molecule type" value="Genomic_DNA"/>
</dbReference>